<dbReference type="InterPro" id="IPR022742">
    <property type="entry name" value="Hydrolase_4"/>
</dbReference>
<feature type="domain" description="Serine aminopeptidase S33" evidence="1">
    <location>
        <begin position="15"/>
        <end position="105"/>
    </location>
</feature>
<dbReference type="PATRIC" id="fig|1547436.3.peg.3375"/>
<name>A0A0Q0XRI5_9FLAO</name>
<dbReference type="SUPFAM" id="SSF53474">
    <property type="entry name" value="alpha/beta-Hydrolases"/>
    <property type="match status" value="1"/>
</dbReference>
<reference evidence="2 3" key="1">
    <citation type="submission" date="2015-04" db="EMBL/GenBank/DDBJ databases">
        <title>Complete genome of flavobacterium.</title>
        <authorList>
            <person name="Kwon Y.M."/>
            <person name="Kim S.-J."/>
        </authorList>
    </citation>
    <scope>NUCLEOTIDE SEQUENCE [LARGE SCALE GENOMIC DNA]</scope>
    <source>
        <strain evidence="2 3">DK169</strain>
    </source>
</reference>
<organism evidence="2 3">
    <name type="scientific">Flagellimonas eckloniae</name>
    <dbReference type="NCBI Taxonomy" id="346185"/>
    <lineage>
        <taxon>Bacteria</taxon>
        <taxon>Pseudomonadati</taxon>
        <taxon>Bacteroidota</taxon>
        <taxon>Flavobacteriia</taxon>
        <taxon>Flavobacteriales</taxon>
        <taxon>Flavobacteriaceae</taxon>
        <taxon>Flagellimonas</taxon>
    </lineage>
</organism>
<dbReference type="Pfam" id="PF12146">
    <property type="entry name" value="Hydrolase_4"/>
    <property type="match status" value="1"/>
</dbReference>
<dbReference type="Proteomes" id="UP000050827">
    <property type="component" value="Unassembled WGS sequence"/>
</dbReference>
<evidence type="ECO:0000259" key="1">
    <source>
        <dbReference type="Pfam" id="PF12146"/>
    </source>
</evidence>
<sequence>MLKGTIYSAKPSSNKKKVLVINSATAVSKDLYKNYALYMSEYGFDVITYDYRGIAASRPKKLRGFQASFSIWGQKDFTGVLQYAKQNYPNYSVLVLGHSIGGTIIGMSENCSLIDGIVNIGAQTAYYKDWDVEKHKLYLLWHVVFPSITKVFGYFPGKRLGLLEDVPKGVIKQWHARRKIHNMTEQLNKSGQKVYYHEFYGKLLTLAIEDDPIGTEKALKRIHDVFTSADKRIELVRPKDIGAEKIGHFGFFSRRFETTLWPKTALYYDMV</sequence>
<gene>
    <name evidence="2" type="ORF">AAY42_16375</name>
</gene>
<dbReference type="AlphaFoldDB" id="A0A0Q0XRI5"/>
<protein>
    <recommendedName>
        <fullName evidence="1">Serine aminopeptidase S33 domain-containing protein</fullName>
    </recommendedName>
</protein>
<dbReference type="Gene3D" id="3.40.50.1820">
    <property type="entry name" value="alpha/beta hydrolase"/>
    <property type="match status" value="1"/>
</dbReference>
<dbReference type="EMBL" id="LCTZ01000002">
    <property type="protein sequence ID" value="KQC31808.1"/>
    <property type="molecule type" value="Genomic_DNA"/>
</dbReference>
<dbReference type="PIRSF" id="PIRSF037442">
    <property type="entry name" value="UCP037442_abhydr"/>
    <property type="match status" value="1"/>
</dbReference>
<dbReference type="InterPro" id="IPR029058">
    <property type="entry name" value="AB_hydrolase_fold"/>
</dbReference>
<accession>A0A0Q0XRI5</accession>
<keyword evidence="3" id="KW-1185">Reference proteome</keyword>
<dbReference type="InterPro" id="IPR017208">
    <property type="entry name" value="UCP037442_abhydr"/>
</dbReference>
<evidence type="ECO:0000313" key="3">
    <source>
        <dbReference type="Proteomes" id="UP000050827"/>
    </source>
</evidence>
<dbReference type="STRING" id="346185.AAY42_16375"/>
<proteinExistence type="predicted"/>
<evidence type="ECO:0000313" key="2">
    <source>
        <dbReference type="EMBL" id="KQC31808.1"/>
    </source>
</evidence>
<comment type="caution">
    <text evidence="2">The sequence shown here is derived from an EMBL/GenBank/DDBJ whole genome shotgun (WGS) entry which is preliminary data.</text>
</comment>